<gene>
    <name evidence="10" type="ORF">GMOD_00009100</name>
</gene>
<evidence type="ECO:0000259" key="9">
    <source>
        <dbReference type="PROSITE" id="PS50011"/>
    </source>
</evidence>
<dbReference type="SMART" id="SM00220">
    <property type="entry name" value="S_TKc"/>
    <property type="match status" value="1"/>
</dbReference>
<feature type="binding site" evidence="7">
    <location>
        <position position="64"/>
    </location>
    <ligand>
        <name>ATP</name>
        <dbReference type="ChEBI" id="CHEBI:30616"/>
    </ligand>
</feature>
<dbReference type="GO" id="GO:0005634">
    <property type="term" value="C:nucleus"/>
    <property type="evidence" value="ECO:0007669"/>
    <property type="project" value="TreeGrafter"/>
</dbReference>
<dbReference type="PROSITE" id="PS00107">
    <property type="entry name" value="PROTEIN_KINASE_ATP"/>
    <property type="match status" value="1"/>
</dbReference>
<dbReference type="PROSITE" id="PS50011">
    <property type="entry name" value="PROTEIN_KINASE_DOM"/>
    <property type="match status" value="1"/>
</dbReference>
<evidence type="ECO:0000256" key="8">
    <source>
        <dbReference type="SAM" id="MobiDB-lite"/>
    </source>
</evidence>
<dbReference type="SUPFAM" id="SSF56112">
    <property type="entry name" value="Protein kinase-like (PK-like)"/>
    <property type="match status" value="1"/>
</dbReference>
<evidence type="ECO:0000256" key="2">
    <source>
        <dbReference type="ARBA" id="ARBA00022527"/>
    </source>
</evidence>
<dbReference type="InterPro" id="IPR011009">
    <property type="entry name" value="Kinase-like_dom_sf"/>
</dbReference>
<dbReference type="PANTHER" id="PTHR24057:SF0">
    <property type="entry name" value="PROTEIN KINASE SHAGGY-RELATED"/>
    <property type="match status" value="1"/>
</dbReference>
<evidence type="ECO:0000256" key="6">
    <source>
        <dbReference type="ARBA" id="ARBA00022840"/>
    </source>
</evidence>
<dbReference type="Pfam" id="PF09090">
    <property type="entry name" value="MIF4G_like_2"/>
    <property type="match status" value="1"/>
</dbReference>
<dbReference type="FunFam" id="1.25.40.180:FF:000035">
    <property type="entry name" value="snRNA cap binding complex subunit (Gcr3)"/>
    <property type="match status" value="1"/>
</dbReference>
<dbReference type="InterPro" id="IPR008271">
    <property type="entry name" value="Ser/Thr_kinase_AS"/>
</dbReference>
<keyword evidence="2" id="KW-0723">Serine/threonine-protein kinase</keyword>
<dbReference type="Proteomes" id="UP000265663">
    <property type="component" value="Unassembled WGS sequence"/>
</dbReference>
<dbReference type="InterPro" id="IPR015174">
    <property type="entry name" value="MIF4G-like_typ-2"/>
</dbReference>
<keyword evidence="5 10" id="KW-0418">Kinase</keyword>
<evidence type="ECO:0000313" key="11">
    <source>
        <dbReference type="Proteomes" id="UP000265663"/>
    </source>
</evidence>
<dbReference type="GO" id="GO:0005737">
    <property type="term" value="C:cytoplasm"/>
    <property type="evidence" value="ECO:0007669"/>
    <property type="project" value="TreeGrafter"/>
</dbReference>
<dbReference type="FunFam" id="3.30.200.20:FF:000009">
    <property type="entry name" value="Glycogen synthase kinase-3 beta"/>
    <property type="match status" value="1"/>
</dbReference>
<sequence>MTQNRPSAFSSLRMGEVIREKVQDGLTGDYKDLAYTQCKIVGNGSFGVVFQTKLSPSGEDAAIKRVLQDKRFKNRELQIMRIVRHPNIVELKAFFYNNGERPQKDEVYLNLVLEFVPETVYRASRYFNKMKTVMPILEVKLYIYQLFRSLAYIHSQGICHRDIKPQNLLLDPSTGVLKLCDFGSAKILVENEPNVSYICSRYYRAPELIFGATNYTTKIEIIKVLGTPTRDQIRTMNPNYMEHKFPQIKPHPFSKVFRKADPSAIELISKLLEYTPTQRLSAIDAMVHPFFDELRDPTTRLPDSRHPNGATRDLPELYNFTHHELSIAPHLNAQLVPPHHRATLAARGLDFESPRNATMLTAMDAHSSPSQELGGPFSPVVAIQDASAGRQGQDPNGASPIERQALAEAPERLPRILDDSRQRPVVLQHHNRPAPNREHISDHRRGDSFSLRITVYSDCGISATNRDYSLLRQREYSPGRLKEKAPAVTVVAMADVDIKEERDDRRDDRRDRGGFRGGNKRRRDDGDDNHYRGDDRRNPRRRNDDGPRRRYEEPPFPKLRRLLLNIASSTKLPQDEAIDIAKFFGEHYDDERLRSDFFDVFVQLIVEQPFKIPFVAAVAYYANDVKPEITTEAMKRVADRAQEALNAGEWKEFKLLLRFFACLQSLYPDEGVFPFLGQLFDTVVDLQSAKDSDVLGIELIKIILLTIPYALVSGGERFHEQARQLLKNTEIVASNAVPIESLIHSYVGDFESKPVNYNSVIGLLQAQLSVEAENGFELRCIPRVDADALRRMMAKEEDALPTAPQTHAFPTFTIPSPVNPGPRPVFPEAYFSLFADQEVDTVPKTTDIASSLVRDAIVDTINQLDFNREMVAKFLVDVDCYWSVDIFAKRGSPFDKFRELVGDKVQYKSEDMIIDAIFSQLFKLPSAEHKLVYYHALITQCCKVAPAAIAPSLGRAIRTIYKNLPMMDLELGYRFLDWFSHHLSNFEFRWRWTEWLEDLELSNLHPKKAFILATLDKEIRLSFAKRIRSTLPEPMHSMIPERLDADNSPDFKYDNQEISQNEVARRQIVASVVEYWKDQPGVAVRIIDILLNYTILAPMTVVQWVLGSHMGAGEALTESWVFEMVSNTVAKVTNRNRQIASARLQKGLQQEQTEMVEATLAKDRDNARELFKYIEDSMRGVAEGSADVLVEKSTNGDLSDDEVQLIKAWGKRWHTVFIRKAQVEESVVGEEAVEARIKLLAAEGDAVAESMEQDGDGVAEATNGEAQMSLA</sequence>
<dbReference type="Pfam" id="PF09088">
    <property type="entry name" value="MIF4G_like"/>
    <property type="match status" value="1"/>
</dbReference>
<dbReference type="GO" id="GO:0005524">
    <property type="term" value="F:ATP binding"/>
    <property type="evidence" value="ECO:0007669"/>
    <property type="project" value="UniProtKB-UniRule"/>
</dbReference>
<organism evidence="10 11">
    <name type="scientific">Pyrenophora seminiperda CCB06</name>
    <dbReference type="NCBI Taxonomy" id="1302712"/>
    <lineage>
        <taxon>Eukaryota</taxon>
        <taxon>Fungi</taxon>
        <taxon>Dikarya</taxon>
        <taxon>Ascomycota</taxon>
        <taxon>Pezizomycotina</taxon>
        <taxon>Dothideomycetes</taxon>
        <taxon>Pleosporomycetidae</taxon>
        <taxon>Pleosporales</taxon>
        <taxon>Pleosporineae</taxon>
        <taxon>Pleosporaceae</taxon>
        <taxon>Pyrenophora</taxon>
    </lineage>
</organism>
<feature type="compositionally biased region" description="Basic and acidic residues" evidence="8">
    <location>
        <begin position="522"/>
        <end position="553"/>
    </location>
</feature>
<evidence type="ECO:0000256" key="4">
    <source>
        <dbReference type="ARBA" id="ARBA00022741"/>
    </source>
</evidence>
<feature type="region of interest" description="Disordered" evidence="8">
    <location>
        <begin position="1248"/>
        <end position="1271"/>
    </location>
</feature>
<dbReference type="OrthoDB" id="10252707at2759"/>
<feature type="region of interest" description="Disordered" evidence="8">
    <location>
        <begin position="413"/>
        <end position="443"/>
    </location>
</feature>
<dbReference type="InterPro" id="IPR016024">
    <property type="entry name" value="ARM-type_fold"/>
</dbReference>
<reference evidence="10 11" key="1">
    <citation type="journal article" date="2014" name="PLoS ONE">
        <title>De novo Genome Assembly of the Fungal Plant Pathogen Pyrenophora semeniperda.</title>
        <authorList>
            <person name="Soliai M.M."/>
            <person name="Meyer S.E."/>
            <person name="Udall J.A."/>
            <person name="Elzinga D.E."/>
            <person name="Hermansen R.A."/>
            <person name="Bodily P.M."/>
            <person name="Hart A.A."/>
            <person name="Coleman C.E."/>
        </authorList>
    </citation>
    <scope>NUCLEOTIDE SEQUENCE [LARGE SCALE GENOMIC DNA]</scope>
    <source>
        <strain evidence="10 11">CCB06</strain>
        <tissue evidence="10">Mycelium</tissue>
    </source>
</reference>
<keyword evidence="3" id="KW-0808">Transferase</keyword>
<feature type="compositionally biased region" description="Basic and acidic residues" evidence="8">
    <location>
        <begin position="501"/>
        <end position="514"/>
    </location>
</feature>
<dbReference type="GO" id="GO:0016070">
    <property type="term" value="P:RNA metabolic process"/>
    <property type="evidence" value="ECO:0007669"/>
    <property type="project" value="InterPro"/>
</dbReference>
<dbReference type="Gene3D" id="3.30.200.20">
    <property type="entry name" value="Phosphorylase Kinase, domain 1"/>
    <property type="match status" value="1"/>
</dbReference>
<dbReference type="Gene3D" id="1.10.510.10">
    <property type="entry name" value="Transferase(Phosphotransferase) domain 1"/>
    <property type="match status" value="2"/>
</dbReference>
<feature type="compositionally biased region" description="Basic and acidic residues" evidence="8">
    <location>
        <begin position="413"/>
        <end position="422"/>
    </location>
</feature>
<dbReference type="GO" id="GO:0004712">
    <property type="term" value="F:protein serine/threonine/tyrosine kinase activity"/>
    <property type="evidence" value="ECO:0007669"/>
    <property type="project" value="TreeGrafter"/>
</dbReference>
<evidence type="ECO:0000256" key="5">
    <source>
        <dbReference type="ARBA" id="ARBA00022777"/>
    </source>
</evidence>
<evidence type="ECO:0000313" key="10">
    <source>
        <dbReference type="EMBL" id="RMZ73286.1"/>
    </source>
</evidence>
<dbReference type="Gene3D" id="1.25.40.180">
    <property type="match status" value="3"/>
</dbReference>
<evidence type="ECO:0000256" key="1">
    <source>
        <dbReference type="ARBA" id="ARBA00005527"/>
    </source>
</evidence>
<dbReference type="CDD" id="cd14137">
    <property type="entry name" value="STKc_GSK3"/>
    <property type="match status" value="1"/>
</dbReference>
<dbReference type="GO" id="GO:0030154">
    <property type="term" value="P:cell differentiation"/>
    <property type="evidence" value="ECO:0007669"/>
    <property type="project" value="TreeGrafter"/>
</dbReference>
<dbReference type="Pfam" id="PF00069">
    <property type="entry name" value="Pkinase"/>
    <property type="match status" value="1"/>
</dbReference>
<keyword evidence="6 7" id="KW-0067">ATP-binding</keyword>
<protein>
    <submittedName>
        <fullName evidence="10">CMGC GSK kinase</fullName>
    </submittedName>
</protein>
<keyword evidence="11" id="KW-1185">Reference proteome</keyword>
<comment type="similarity">
    <text evidence="1">Belongs to the protein kinase superfamily. CMGC Ser/Thr protein kinase family. GSK-3 subfamily.</text>
</comment>
<dbReference type="InterPro" id="IPR000719">
    <property type="entry name" value="Prot_kinase_dom"/>
</dbReference>
<keyword evidence="4 7" id="KW-0547">Nucleotide-binding</keyword>
<evidence type="ECO:0000256" key="7">
    <source>
        <dbReference type="PROSITE-ProRule" id="PRU10141"/>
    </source>
</evidence>
<dbReference type="PROSITE" id="PS00108">
    <property type="entry name" value="PROTEIN_KINASE_ST"/>
    <property type="match status" value="1"/>
</dbReference>
<dbReference type="InterPro" id="IPR050591">
    <property type="entry name" value="GSK-3"/>
</dbReference>
<evidence type="ECO:0000256" key="3">
    <source>
        <dbReference type="ARBA" id="ARBA00022679"/>
    </source>
</evidence>
<dbReference type="GO" id="GO:0004674">
    <property type="term" value="F:protein serine/threonine kinase activity"/>
    <property type="evidence" value="ECO:0007669"/>
    <property type="project" value="UniProtKB-KW"/>
</dbReference>
<dbReference type="InterPro" id="IPR039192">
    <property type="entry name" value="STKc_GSK3"/>
</dbReference>
<dbReference type="InterPro" id="IPR017441">
    <property type="entry name" value="Protein_kinase_ATP_BS"/>
</dbReference>
<feature type="domain" description="Protein kinase" evidence="9">
    <location>
        <begin position="35"/>
        <end position="291"/>
    </location>
</feature>
<dbReference type="SUPFAM" id="SSF48371">
    <property type="entry name" value="ARM repeat"/>
    <property type="match status" value="3"/>
</dbReference>
<name>A0A3M7MFH8_9PLEO</name>
<dbReference type="AlphaFoldDB" id="A0A3M7MFH8"/>
<accession>A0A3M7MFH8</accession>
<proteinExistence type="inferred from homology"/>
<feature type="region of interest" description="Disordered" evidence="8">
    <location>
        <begin position="501"/>
        <end position="553"/>
    </location>
</feature>
<dbReference type="InterPro" id="IPR015172">
    <property type="entry name" value="MIF4G-like_typ-1"/>
</dbReference>
<dbReference type="PANTHER" id="PTHR24057">
    <property type="entry name" value="GLYCOGEN SYNTHASE KINASE-3 ALPHA"/>
    <property type="match status" value="1"/>
</dbReference>
<dbReference type="EMBL" id="KE747839">
    <property type="protein sequence ID" value="RMZ73286.1"/>
    <property type="molecule type" value="Genomic_DNA"/>
</dbReference>
<dbReference type="GO" id="GO:0007165">
    <property type="term" value="P:signal transduction"/>
    <property type="evidence" value="ECO:0007669"/>
    <property type="project" value="TreeGrafter"/>
</dbReference>